<dbReference type="Pfam" id="PF01408">
    <property type="entry name" value="GFO_IDH_MocA"/>
    <property type="match status" value="1"/>
</dbReference>
<dbReference type="EMBL" id="BART01036707">
    <property type="protein sequence ID" value="GAH13670.1"/>
    <property type="molecule type" value="Genomic_DNA"/>
</dbReference>
<evidence type="ECO:0000313" key="2">
    <source>
        <dbReference type="EMBL" id="GAH13670.1"/>
    </source>
</evidence>
<sequence length="127" mass="14420">MAKCPFATIPQYLAEEDYETMGIEDVQITHIWTQDKKISEDVAGAAKIEHIVDEMTDLIGEVDAVVLARDDGENHLKMARPFIEADIPLFIDKPLTDNAEDLVEFVRYYKAGKLFMSCSSMKYTENI</sequence>
<organism evidence="2">
    <name type="scientific">marine sediment metagenome</name>
    <dbReference type="NCBI Taxonomy" id="412755"/>
    <lineage>
        <taxon>unclassified sequences</taxon>
        <taxon>metagenomes</taxon>
        <taxon>ecological metagenomes</taxon>
    </lineage>
</organism>
<protein>
    <recommendedName>
        <fullName evidence="1">Gfo/Idh/MocA-like oxidoreductase N-terminal domain-containing protein</fullName>
    </recommendedName>
</protein>
<dbReference type="GO" id="GO:0000166">
    <property type="term" value="F:nucleotide binding"/>
    <property type="evidence" value="ECO:0007669"/>
    <property type="project" value="InterPro"/>
</dbReference>
<gene>
    <name evidence="2" type="ORF">S01H4_61771</name>
</gene>
<proteinExistence type="predicted"/>
<feature type="non-terminal residue" evidence="2">
    <location>
        <position position="127"/>
    </location>
</feature>
<dbReference type="Gene3D" id="3.40.50.720">
    <property type="entry name" value="NAD(P)-binding Rossmann-like Domain"/>
    <property type="match status" value="1"/>
</dbReference>
<dbReference type="InterPro" id="IPR000683">
    <property type="entry name" value="Gfo/Idh/MocA-like_OxRdtase_N"/>
</dbReference>
<accession>X1DZQ7</accession>
<feature type="domain" description="Gfo/Idh/MocA-like oxidoreductase N-terminal" evidence="1">
    <location>
        <begin position="25"/>
        <end position="110"/>
    </location>
</feature>
<evidence type="ECO:0000259" key="1">
    <source>
        <dbReference type="Pfam" id="PF01408"/>
    </source>
</evidence>
<name>X1DZQ7_9ZZZZ</name>
<dbReference type="AlphaFoldDB" id="X1DZQ7"/>
<reference evidence="2" key="1">
    <citation type="journal article" date="2014" name="Front. Microbiol.">
        <title>High frequency of phylogenetically diverse reductive dehalogenase-homologous genes in deep subseafloor sedimentary metagenomes.</title>
        <authorList>
            <person name="Kawai M."/>
            <person name="Futagami T."/>
            <person name="Toyoda A."/>
            <person name="Takaki Y."/>
            <person name="Nishi S."/>
            <person name="Hori S."/>
            <person name="Arai W."/>
            <person name="Tsubouchi T."/>
            <person name="Morono Y."/>
            <person name="Uchiyama I."/>
            <person name="Ito T."/>
            <person name="Fujiyama A."/>
            <person name="Inagaki F."/>
            <person name="Takami H."/>
        </authorList>
    </citation>
    <scope>NUCLEOTIDE SEQUENCE</scope>
    <source>
        <strain evidence="2">Expedition CK06-06</strain>
    </source>
</reference>
<dbReference type="InterPro" id="IPR036291">
    <property type="entry name" value="NAD(P)-bd_dom_sf"/>
</dbReference>
<comment type="caution">
    <text evidence="2">The sequence shown here is derived from an EMBL/GenBank/DDBJ whole genome shotgun (WGS) entry which is preliminary data.</text>
</comment>
<dbReference type="SUPFAM" id="SSF51735">
    <property type="entry name" value="NAD(P)-binding Rossmann-fold domains"/>
    <property type="match status" value="1"/>
</dbReference>